<dbReference type="InterPro" id="IPR050834">
    <property type="entry name" value="Glycosyltransf_2"/>
</dbReference>
<dbReference type="RefSeq" id="WP_038979550.1">
    <property type="nucleotide sequence ID" value="NZ_JABTYG010000005.1"/>
</dbReference>
<evidence type="ECO:0000259" key="2">
    <source>
        <dbReference type="Pfam" id="PF00535"/>
    </source>
</evidence>
<reference evidence="3 6" key="3">
    <citation type="submission" date="2019-09" db="EMBL/GenBank/DDBJ databases">
        <title>Draft genome sequences of 48 bacterial type strains from the CCUG.</title>
        <authorList>
            <person name="Tunovic T."/>
            <person name="Pineiro-Iglesias B."/>
            <person name="Unosson C."/>
            <person name="Inganas E."/>
            <person name="Ohlen M."/>
            <person name="Cardew S."/>
            <person name="Jensie-Markopoulos S."/>
            <person name="Salva-Serra F."/>
            <person name="Jaen-Luchoro D."/>
            <person name="Karlsson R."/>
            <person name="Svensson-Stadler L."/>
            <person name="Chun J."/>
            <person name="Moore E."/>
        </authorList>
    </citation>
    <scope>NUCLEOTIDE SEQUENCE [LARGE SCALE GENOMIC DNA]</scope>
    <source>
        <strain evidence="3 6">CCUG 51522</strain>
    </source>
</reference>
<dbReference type="GO" id="GO:0016740">
    <property type="term" value="F:transferase activity"/>
    <property type="evidence" value="ECO:0007669"/>
    <property type="project" value="UniProtKB-KW"/>
</dbReference>
<dbReference type="SUPFAM" id="SSF53448">
    <property type="entry name" value="Nucleotide-diphospho-sugar transferases"/>
    <property type="match status" value="3"/>
</dbReference>
<name>A0A0J6HIN5_9PSED</name>
<dbReference type="AlphaFoldDB" id="A0A0J6HIN5"/>
<dbReference type="SUPFAM" id="SSF53756">
    <property type="entry name" value="UDP-Glycosyltransferase/glycogen phosphorylase"/>
    <property type="match status" value="1"/>
</dbReference>
<proteinExistence type="predicted"/>
<evidence type="ECO:0000313" key="6">
    <source>
        <dbReference type="Proteomes" id="UP000434925"/>
    </source>
</evidence>
<dbReference type="InterPro" id="IPR029044">
    <property type="entry name" value="Nucleotide-diphossugar_trans"/>
</dbReference>
<dbReference type="Proteomes" id="UP000182814">
    <property type="component" value="Chromosome I"/>
</dbReference>
<keyword evidence="5" id="KW-1185">Reference proteome</keyword>
<evidence type="ECO:0000313" key="3">
    <source>
        <dbReference type="EMBL" id="KAB0506200.1"/>
    </source>
</evidence>
<feature type="domain" description="Glycosyltransferase 2-like" evidence="2">
    <location>
        <begin position="8"/>
        <end position="169"/>
    </location>
</feature>
<dbReference type="EMBL" id="LT629746">
    <property type="protein sequence ID" value="SDT61304.1"/>
    <property type="molecule type" value="Genomic_DNA"/>
</dbReference>
<keyword evidence="1" id="KW-0997">Cell inner membrane</keyword>
<organism evidence="4 5">
    <name type="scientific">Pseudomonas lini</name>
    <dbReference type="NCBI Taxonomy" id="163011"/>
    <lineage>
        <taxon>Bacteria</taxon>
        <taxon>Pseudomonadati</taxon>
        <taxon>Pseudomonadota</taxon>
        <taxon>Gammaproteobacteria</taxon>
        <taxon>Pseudomonadales</taxon>
        <taxon>Pseudomonadaceae</taxon>
        <taxon>Pseudomonas</taxon>
    </lineage>
</organism>
<reference evidence="4" key="1">
    <citation type="submission" date="2016-10" db="EMBL/GenBank/DDBJ databases">
        <authorList>
            <person name="de Groot N.N."/>
        </authorList>
    </citation>
    <scope>NUCLEOTIDE SEQUENCE [LARGE SCALE GENOMIC DNA]</scope>
    <source>
        <strain evidence="4">BS3782</strain>
    </source>
</reference>
<evidence type="ECO:0000313" key="5">
    <source>
        <dbReference type="Proteomes" id="UP000182814"/>
    </source>
</evidence>
<dbReference type="CDD" id="cd00761">
    <property type="entry name" value="Glyco_tranf_GTA_type"/>
    <property type="match status" value="1"/>
</dbReference>
<dbReference type="PANTHER" id="PTHR43685:SF2">
    <property type="entry name" value="GLYCOSYLTRANSFERASE 2-LIKE DOMAIN-CONTAINING PROTEIN"/>
    <property type="match status" value="1"/>
</dbReference>
<protein>
    <submittedName>
        <fullName evidence="4">Glycosyl transferase family 2</fullName>
    </submittedName>
    <submittedName>
        <fullName evidence="3">Glycosyltransferase</fullName>
    </submittedName>
</protein>
<reference evidence="5" key="2">
    <citation type="submission" date="2016-10" db="EMBL/GenBank/DDBJ databases">
        <authorList>
            <person name="Varghese N."/>
            <person name="Submissions S."/>
        </authorList>
    </citation>
    <scope>NUCLEOTIDE SEQUENCE [LARGE SCALE GENOMIC DNA]</scope>
    <source>
        <strain evidence="5">BS3782</strain>
    </source>
</reference>
<dbReference type="Proteomes" id="UP000434925">
    <property type="component" value="Unassembled WGS sequence"/>
</dbReference>
<keyword evidence="1" id="KW-1003">Cell membrane</keyword>
<gene>
    <name evidence="3" type="ORF">F7R14_08890</name>
    <name evidence="4" type="ORF">SAMN04490191_5537</name>
</gene>
<accession>A0A0J6HIN5</accession>
<dbReference type="Pfam" id="PF00535">
    <property type="entry name" value="Glycos_transf_2"/>
    <property type="match status" value="2"/>
</dbReference>
<dbReference type="Gene3D" id="3.40.50.2000">
    <property type="entry name" value="Glycogen Phosphorylase B"/>
    <property type="match status" value="1"/>
</dbReference>
<sequence>MNQHPLVSIVIPAFNPRFFSQALESSLAQTYENVEIVICDDSSSDEIRDIVESFADPVHPVRYLRNPKRLGLQKNLLRCVEEARGEFIKVLCDDDRLFTPSIEMQARVLIDHPEVTLVCGLRMMSDANNFILPPRIDNCRFSPLDSLLKGDDMLAIFEGTPKNFIGNFSSTLMRRADVLELLPALIQEGSGFVAMLDFALFVCLLRRGNLAAVNTVLSTERQYPERLSKTLEMTRAAVQEWEWLAQMLTARGGESAPASGWVRCVELGKASEEPRQWEELCVVRVLGNRNTVVNGRVGGNSDSYAEFYREWLSVRKFNPAEARHMPERISRWAVRPNLVPIIIDTESDSAGLKATLASIGTQLYAPQAVVVLSNADCDADDKVLQLPLESNWSQQLNAVVPQLEGAHWFYLLRAGDTLRESALLVLAERIAGTPGMLCAYSDEGALVEGESLDPVFKPDFNLDLMRSYPYVGRTLAFERQRFLAVGGFDPAHGELAPHDLLWRLVEEAGLHTIEHIAEIQVESTQTFPDWMSLPEVIEGSEALVSAHLTRIGLEHRIRHEELSLLNRIDYLYSHRPLVSIIIAAGTSLAALQRCTESLIEKTTYTEYEILIVDEDRGDSAMADWLSAMAQLGAAMLRVLRYDGRSGEAAVVNFAASHARGEYLLTLSPRSVICAGDWLAELLNHAQRPEVGVVGARLLGSNGAIVSAGLILGLAGPATSPSLGEHASTRGYMQRLQVAQNWSAVSSDCLMVRKEVFDSLGQLDEAQFNLGLGGVDLCLEADKNGYLIVWTPFATVMMGEDASPAASQAHVQAHMQAQVLEHETFYKKWLPKISRDAAYNPALSLGVASFSLEPSLRNNWNPFRHRDLPLILGLPVNESAIGHYRVTAPLAELEAAGRVIARVAYESPSNVEIERLSPDTIILQGRYNGGSAADILRMKKYSSALRIFELDDYVVSTPKKNSHARNKPVNTEQMLRDGIALCDRVVVTTQALADVLSSMHSEIRVVPNMLPPAPWATLTSQRRTSKKPRVGWGGGTSHTGDLEIIAEVVRELANEVEWVFFGMCPDALRPYIHEFYGTIDLQSYPYKLASLNLDLALAPLEFHIFNDCKSNLRLLEYGACGYPVICTDTRAYEGFLPCTKVLSNSTEEWLQAIRMHLADPDASYRMGDELREAVHRDFMLRGDNLQHWLWGWLPD</sequence>
<dbReference type="PANTHER" id="PTHR43685">
    <property type="entry name" value="GLYCOSYLTRANSFERASE"/>
    <property type="match status" value="1"/>
</dbReference>
<dbReference type="InterPro" id="IPR001173">
    <property type="entry name" value="Glyco_trans_2-like"/>
</dbReference>
<dbReference type="PATRIC" id="fig|163011.3.peg.2452"/>
<dbReference type="EMBL" id="VZPO01000003">
    <property type="protein sequence ID" value="KAB0506200.1"/>
    <property type="molecule type" value="Genomic_DNA"/>
</dbReference>
<keyword evidence="4" id="KW-0808">Transferase</keyword>
<evidence type="ECO:0000256" key="1">
    <source>
        <dbReference type="ARBA" id="ARBA00022519"/>
    </source>
</evidence>
<keyword evidence="1" id="KW-0472">Membrane</keyword>
<evidence type="ECO:0000313" key="4">
    <source>
        <dbReference type="EMBL" id="SDT61304.1"/>
    </source>
</evidence>
<feature type="domain" description="Glycosyltransferase 2-like" evidence="2">
    <location>
        <begin position="579"/>
        <end position="759"/>
    </location>
</feature>
<dbReference type="Gene3D" id="3.90.550.10">
    <property type="entry name" value="Spore Coat Polysaccharide Biosynthesis Protein SpsA, Chain A"/>
    <property type="match status" value="3"/>
</dbReference>